<evidence type="ECO:0000313" key="1">
    <source>
        <dbReference type="EMBL" id="JAD55743.1"/>
    </source>
</evidence>
<dbReference type="EMBL" id="GBRH01242152">
    <property type="protein sequence ID" value="JAD55743.1"/>
    <property type="molecule type" value="Transcribed_RNA"/>
</dbReference>
<reference evidence="1" key="1">
    <citation type="submission" date="2014-09" db="EMBL/GenBank/DDBJ databases">
        <authorList>
            <person name="Magalhaes I.L.F."/>
            <person name="Oliveira U."/>
            <person name="Santos F.R."/>
            <person name="Vidigal T.H.D.A."/>
            <person name="Brescovit A.D."/>
            <person name="Santos A.J."/>
        </authorList>
    </citation>
    <scope>NUCLEOTIDE SEQUENCE</scope>
    <source>
        <tissue evidence="1">Shoot tissue taken approximately 20 cm above the soil surface</tissue>
    </source>
</reference>
<reference evidence="1" key="2">
    <citation type="journal article" date="2015" name="Data Brief">
        <title>Shoot transcriptome of the giant reed, Arundo donax.</title>
        <authorList>
            <person name="Barrero R.A."/>
            <person name="Guerrero F.D."/>
            <person name="Moolhuijzen P."/>
            <person name="Goolsby J.A."/>
            <person name="Tidwell J."/>
            <person name="Bellgard S.E."/>
            <person name="Bellgard M.I."/>
        </authorList>
    </citation>
    <scope>NUCLEOTIDE SEQUENCE</scope>
    <source>
        <tissue evidence="1">Shoot tissue taken approximately 20 cm above the soil surface</tissue>
    </source>
</reference>
<protein>
    <submittedName>
        <fullName evidence="1">Uncharacterized protein</fullName>
    </submittedName>
</protein>
<sequence length="13" mass="1308">MCGGGAMRRVGGR</sequence>
<name>A0A0A9B0T7_ARUDO</name>
<proteinExistence type="predicted"/>
<organism evidence="1">
    <name type="scientific">Arundo donax</name>
    <name type="common">Giant reed</name>
    <name type="synonym">Donax arundinaceus</name>
    <dbReference type="NCBI Taxonomy" id="35708"/>
    <lineage>
        <taxon>Eukaryota</taxon>
        <taxon>Viridiplantae</taxon>
        <taxon>Streptophyta</taxon>
        <taxon>Embryophyta</taxon>
        <taxon>Tracheophyta</taxon>
        <taxon>Spermatophyta</taxon>
        <taxon>Magnoliopsida</taxon>
        <taxon>Liliopsida</taxon>
        <taxon>Poales</taxon>
        <taxon>Poaceae</taxon>
        <taxon>PACMAD clade</taxon>
        <taxon>Arundinoideae</taxon>
        <taxon>Arundineae</taxon>
        <taxon>Arundo</taxon>
    </lineage>
</organism>
<accession>A0A0A9B0T7</accession>